<dbReference type="RefSeq" id="WP_176487645.1">
    <property type="nucleotide sequence ID" value="NZ_BLXO01000002.1"/>
</dbReference>
<evidence type="ECO:0000313" key="1">
    <source>
        <dbReference type="EMBL" id="GFN45845.1"/>
    </source>
</evidence>
<evidence type="ECO:0000313" key="2">
    <source>
        <dbReference type="Proteomes" id="UP000504714"/>
    </source>
</evidence>
<proteinExistence type="predicted"/>
<gene>
    <name evidence="1" type="ORF">RINTU1_11890</name>
</gene>
<dbReference type="Proteomes" id="UP000504714">
    <property type="component" value="Unassembled WGS sequence"/>
</dbReference>
<protein>
    <submittedName>
        <fullName evidence="1">Uncharacterized protein</fullName>
    </submittedName>
</protein>
<comment type="caution">
    <text evidence="1">The sequence shown here is derived from an EMBL/GenBank/DDBJ whole genome shotgun (WGS) entry which is preliminary data.</text>
</comment>
<accession>A0A6L2ZND3</accession>
<sequence length="324" mass="37695">MVEKKLGMKLSKTEYIMLSQAIENKDGMYNALNVMHVLYDLVPKYEKENIEFIVNFDTHFRGSSPLSVHMKHKGDVLISSNLSDFSDYKYFKENFKNFTINFPYINLQNIFKEVNDIGFNFPDLIKKMDNIIKLDQMADPTPDYKIVSPETLPPHYENLASYEEKVNYNDEVYANQKNVFTGIVISCILLSFATEVALCSRLVSENFQYKFKDHKRYINFMVNRAEADIDNILNKDEDNAFNKETKIKEILENFLAKINKKVEDQTRYEGVVIELYLSSTVDELHRLAMLEHISAESIKQNPFFSEEDKSQFIAKLSASTPRGI</sequence>
<organism evidence="1 2">
    <name type="scientific">Candidatus Regiella insecticola</name>
    <dbReference type="NCBI Taxonomy" id="138073"/>
    <lineage>
        <taxon>Bacteria</taxon>
        <taxon>Pseudomonadati</taxon>
        <taxon>Pseudomonadota</taxon>
        <taxon>Gammaproteobacteria</taxon>
        <taxon>Enterobacterales</taxon>
        <taxon>Enterobacteriaceae</taxon>
        <taxon>aphid secondary symbionts</taxon>
        <taxon>Candidatus Regiella</taxon>
    </lineage>
</organism>
<reference evidence="1 2" key="1">
    <citation type="submission" date="2020-06" db="EMBL/GenBank/DDBJ databases">
        <title>The genome sequence of Candidatus Regiella insecticola strain Tut.</title>
        <authorList>
            <person name="Nikoh N."/>
            <person name="Tsuchida T."/>
            <person name="Koga R."/>
            <person name="Oshima K."/>
            <person name="Hattori M."/>
            <person name="Fukatsu T."/>
        </authorList>
    </citation>
    <scope>NUCLEOTIDE SEQUENCE [LARGE SCALE GENOMIC DNA]</scope>
    <source>
        <strain evidence="1 2">Tut</strain>
    </source>
</reference>
<dbReference type="EMBL" id="BLXO01000002">
    <property type="protein sequence ID" value="GFN45845.1"/>
    <property type="molecule type" value="Genomic_DNA"/>
</dbReference>
<name>A0A6L2ZND3_9ENTR</name>
<dbReference type="AlphaFoldDB" id="A0A6L2ZND3"/>